<dbReference type="EMBL" id="LR134384">
    <property type="protein sequence ID" value="VEH15436.1"/>
    <property type="molecule type" value="Genomic_DNA"/>
</dbReference>
<dbReference type="Gene3D" id="2.40.440.10">
    <property type="entry name" value="L,D-transpeptidase catalytic domain-like"/>
    <property type="match status" value="1"/>
</dbReference>
<comment type="similarity">
    <text evidence="2">Belongs to the YkuD family.</text>
</comment>
<name>A0A448L652_9BACT</name>
<comment type="pathway">
    <text evidence="1">Cell wall biogenesis; peptidoglycan biosynthesis.</text>
</comment>
<evidence type="ECO:0000256" key="5">
    <source>
        <dbReference type="ARBA" id="ARBA00022984"/>
    </source>
</evidence>
<dbReference type="InterPro" id="IPR052905">
    <property type="entry name" value="LD-transpeptidase_YkuD-like"/>
</dbReference>
<reference evidence="9 10" key="1">
    <citation type="submission" date="2018-12" db="EMBL/GenBank/DDBJ databases">
        <authorList>
            <consortium name="Pathogen Informatics"/>
        </authorList>
    </citation>
    <scope>NUCLEOTIDE SEQUENCE [LARGE SCALE GENOMIC DNA]</scope>
    <source>
        <strain evidence="9 10">NCTC13071</strain>
    </source>
</reference>
<evidence type="ECO:0000313" key="9">
    <source>
        <dbReference type="EMBL" id="VEH15436.1"/>
    </source>
</evidence>
<dbReference type="PANTHER" id="PTHR41533">
    <property type="entry name" value="L,D-TRANSPEPTIDASE HI_1667-RELATED"/>
    <property type="match status" value="1"/>
</dbReference>
<dbReference type="GO" id="GO:0008360">
    <property type="term" value="P:regulation of cell shape"/>
    <property type="evidence" value="ECO:0007669"/>
    <property type="project" value="UniProtKB-KW"/>
</dbReference>
<dbReference type="Pfam" id="PF03734">
    <property type="entry name" value="YkuD"/>
    <property type="match status" value="1"/>
</dbReference>
<protein>
    <submittedName>
        <fullName evidence="9">Murein L,D-transpeptidase</fullName>
    </submittedName>
</protein>
<evidence type="ECO:0000259" key="8">
    <source>
        <dbReference type="Pfam" id="PF20142"/>
    </source>
</evidence>
<dbReference type="KEGG" id="poc:NCTC13071_01437"/>
<sequence length="531" mass="61765">MFITDNSMYRIFLFLLLVVAFFSSCSNRSRNPNLHLQLSDFEALNTSDYALNSHRIHHYLEQVALSDTETTGVDGRAKSYYLHGGEFIWVSRQGVNHQADTLLAYLQRVDELGFSKSRFSVSKIEADLRRFHLLDFDKGEHAINKVLGRLEYNLTKAYLRYTIVQNFGLVNPSRLLNKLDRNERDTVRVSYRGLFDIPMKTVGKQFCKEALAKITHDSVGSFLHEIQPKSELYSQLKSLLAVTTDKMMRSRILCNMERCRWRYYDEPGKHQKYVLVNIPSFHLRAVNGREVLEMKIGCGTTETKTPLLTSCIMRMDINPQWVIPRSITEKNIANHFGDRQYFDSHRYFVRDRKTGQKVPFDRITQDMFYSKDYLVIQKGGIGNSLGRIIFRFNNSFSVFLHDTNRHNVFSQENRGVSHGCIRVERPFDLAVFLLKDKNESLIRKLHYSMTAEIGGESSVLPEEEKKMIRKQKPDTLQRSMLISSLKVEPQIPIFITYFTIYPDVNGKLQYFSDVYGYDKVIFDALKSFGVK</sequence>
<dbReference type="GO" id="GO:0071555">
    <property type="term" value="P:cell wall organization"/>
    <property type="evidence" value="ECO:0007669"/>
    <property type="project" value="UniProtKB-KW"/>
</dbReference>
<dbReference type="GO" id="GO:0009252">
    <property type="term" value="P:peptidoglycan biosynthetic process"/>
    <property type="evidence" value="ECO:0007669"/>
    <property type="project" value="UniProtKB-UniPathway"/>
</dbReference>
<dbReference type="InterPro" id="IPR045380">
    <property type="entry name" value="LD_TPept_scaffold_dom"/>
</dbReference>
<evidence type="ECO:0000256" key="6">
    <source>
        <dbReference type="ARBA" id="ARBA00023316"/>
    </source>
</evidence>
<organism evidence="9 10">
    <name type="scientific">Segatella oris</name>
    <dbReference type="NCBI Taxonomy" id="28135"/>
    <lineage>
        <taxon>Bacteria</taxon>
        <taxon>Pseudomonadati</taxon>
        <taxon>Bacteroidota</taxon>
        <taxon>Bacteroidia</taxon>
        <taxon>Bacteroidales</taxon>
        <taxon>Prevotellaceae</taxon>
        <taxon>Segatella</taxon>
    </lineage>
</organism>
<dbReference type="Pfam" id="PF20142">
    <property type="entry name" value="Scaffold"/>
    <property type="match status" value="1"/>
</dbReference>
<evidence type="ECO:0000256" key="1">
    <source>
        <dbReference type="ARBA" id="ARBA00004752"/>
    </source>
</evidence>
<feature type="domain" description="L,D-TPase catalytic" evidence="7">
    <location>
        <begin position="272"/>
        <end position="433"/>
    </location>
</feature>
<keyword evidence="6" id="KW-0961">Cell wall biogenesis/degradation</keyword>
<evidence type="ECO:0000256" key="4">
    <source>
        <dbReference type="ARBA" id="ARBA00022960"/>
    </source>
</evidence>
<dbReference type="GO" id="GO:0016740">
    <property type="term" value="F:transferase activity"/>
    <property type="evidence" value="ECO:0007669"/>
    <property type="project" value="UniProtKB-KW"/>
</dbReference>
<accession>A0A448L652</accession>
<feature type="domain" description="L,D-transpeptidase scaffold" evidence="8">
    <location>
        <begin position="78"/>
        <end position="240"/>
    </location>
</feature>
<dbReference type="SUPFAM" id="SSF141523">
    <property type="entry name" value="L,D-transpeptidase catalytic domain-like"/>
    <property type="match status" value="1"/>
</dbReference>
<dbReference type="CDD" id="cd16913">
    <property type="entry name" value="YkuD_like"/>
    <property type="match status" value="1"/>
</dbReference>
<dbReference type="AlphaFoldDB" id="A0A448L652"/>
<keyword evidence="4" id="KW-0133">Cell shape</keyword>
<dbReference type="InterPro" id="IPR005490">
    <property type="entry name" value="LD_TPept_cat_dom"/>
</dbReference>
<evidence type="ECO:0000259" key="7">
    <source>
        <dbReference type="Pfam" id="PF03734"/>
    </source>
</evidence>
<dbReference type="InterPro" id="IPR038063">
    <property type="entry name" value="Transpep_catalytic_dom"/>
</dbReference>
<keyword evidence="3" id="KW-0808">Transferase</keyword>
<evidence type="ECO:0000313" key="10">
    <source>
        <dbReference type="Proteomes" id="UP000274578"/>
    </source>
</evidence>
<dbReference type="PANTHER" id="PTHR41533:SF2">
    <property type="entry name" value="BLR7131 PROTEIN"/>
    <property type="match status" value="1"/>
</dbReference>
<dbReference type="GO" id="GO:0004180">
    <property type="term" value="F:carboxypeptidase activity"/>
    <property type="evidence" value="ECO:0007669"/>
    <property type="project" value="UniProtKB-ARBA"/>
</dbReference>
<dbReference type="UniPathway" id="UPA00219"/>
<keyword evidence="5" id="KW-0573">Peptidoglycan synthesis</keyword>
<proteinExistence type="inferred from homology"/>
<dbReference type="Proteomes" id="UP000274578">
    <property type="component" value="Chromosome 1"/>
</dbReference>
<gene>
    <name evidence="9" type="ORF">NCTC13071_01437</name>
</gene>
<evidence type="ECO:0000256" key="2">
    <source>
        <dbReference type="ARBA" id="ARBA00005992"/>
    </source>
</evidence>
<evidence type="ECO:0000256" key="3">
    <source>
        <dbReference type="ARBA" id="ARBA00022679"/>
    </source>
</evidence>